<dbReference type="EMBL" id="BGPR01000839">
    <property type="protein sequence ID" value="GBM37401.1"/>
    <property type="molecule type" value="Genomic_DNA"/>
</dbReference>
<keyword evidence="2" id="KW-1185">Reference proteome</keyword>
<reference evidence="1 2" key="1">
    <citation type="journal article" date="2019" name="Sci. Rep.">
        <title>Orb-weaving spider Araneus ventricosus genome elucidates the spidroin gene catalogue.</title>
        <authorList>
            <person name="Kono N."/>
            <person name="Nakamura H."/>
            <person name="Ohtoshi R."/>
            <person name="Moran D.A.P."/>
            <person name="Shinohara A."/>
            <person name="Yoshida Y."/>
            <person name="Fujiwara M."/>
            <person name="Mori M."/>
            <person name="Tomita M."/>
            <person name="Arakawa K."/>
        </authorList>
    </citation>
    <scope>NUCLEOTIDE SEQUENCE [LARGE SCALE GENOMIC DNA]</scope>
</reference>
<gene>
    <name evidence="1" type="ORF">AVEN_28351_1</name>
</gene>
<evidence type="ECO:0000313" key="2">
    <source>
        <dbReference type="Proteomes" id="UP000499080"/>
    </source>
</evidence>
<proteinExistence type="predicted"/>
<accession>A0A4Y2F842</accession>
<sequence>MVLAVIAHDTLPYQSSKCTAISECKQMLQNLLFHLSHQIFTQLIGYINIQFQSYVMAVRDGRCDFETSSTSQQANLHSSESQLQPPDFQVLIHLEDFGRLLE</sequence>
<dbReference type="Proteomes" id="UP000499080">
    <property type="component" value="Unassembled WGS sequence"/>
</dbReference>
<name>A0A4Y2F842_ARAVE</name>
<organism evidence="1 2">
    <name type="scientific">Araneus ventricosus</name>
    <name type="common">Orbweaver spider</name>
    <name type="synonym">Epeira ventricosa</name>
    <dbReference type="NCBI Taxonomy" id="182803"/>
    <lineage>
        <taxon>Eukaryota</taxon>
        <taxon>Metazoa</taxon>
        <taxon>Ecdysozoa</taxon>
        <taxon>Arthropoda</taxon>
        <taxon>Chelicerata</taxon>
        <taxon>Arachnida</taxon>
        <taxon>Araneae</taxon>
        <taxon>Araneomorphae</taxon>
        <taxon>Entelegynae</taxon>
        <taxon>Araneoidea</taxon>
        <taxon>Araneidae</taxon>
        <taxon>Araneus</taxon>
    </lineage>
</organism>
<evidence type="ECO:0000313" key="1">
    <source>
        <dbReference type="EMBL" id="GBM37401.1"/>
    </source>
</evidence>
<dbReference type="AlphaFoldDB" id="A0A4Y2F842"/>
<comment type="caution">
    <text evidence="1">The sequence shown here is derived from an EMBL/GenBank/DDBJ whole genome shotgun (WGS) entry which is preliminary data.</text>
</comment>
<protein>
    <submittedName>
        <fullName evidence="1">Uncharacterized protein</fullName>
    </submittedName>
</protein>